<evidence type="ECO:0000259" key="7">
    <source>
        <dbReference type="Pfam" id="PF04321"/>
    </source>
</evidence>
<dbReference type="InterPro" id="IPR029903">
    <property type="entry name" value="RmlD-like-bd"/>
</dbReference>
<evidence type="ECO:0000256" key="3">
    <source>
        <dbReference type="ARBA" id="ARBA00012929"/>
    </source>
</evidence>
<proteinExistence type="inferred from homology"/>
<dbReference type="GO" id="GO:0005829">
    <property type="term" value="C:cytosol"/>
    <property type="evidence" value="ECO:0007669"/>
    <property type="project" value="TreeGrafter"/>
</dbReference>
<comment type="similarity">
    <text evidence="2 6">Belongs to the dTDP-4-dehydrorhamnose reductase family.</text>
</comment>
<comment type="caution">
    <text evidence="8">The sequence shown here is derived from an EMBL/GenBank/DDBJ whole genome shotgun (WGS) entry which is preliminary data.</text>
</comment>
<dbReference type="EMBL" id="JAHXRI010000007">
    <property type="protein sequence ID" value="MBZ1351038.1"/>
    <property type="molecule type" value="Genomic_DNA"/>
</dbReference>
<comment type="cofactor">
    <cofactor evidence="6">
        <name>Mg(2+)</name>
        <dbReference type="ChEBI" id="CHEBI:18420"/>
    </cofactor>
    <text evidence="6">Binds 1 Mg(2+) ion per monomer.</text>
</comment>
<evidence type="ECO:0000256" key="1">
    <source>
        <dbReference type="ARBA" id="ARBA00004781"/>
    </source>
</evidence>
<sequence>MRVLVIGANGMLGNAIFRLLNENSQWEIFGTARSESVKKLFNPALSNRLIFGIDLNQQDSLIDVLSHIRPDVVVNCVGLIKQLADAEDPLQAIPMNALLPHRLARICKLINSRLIHISTDCVFSGAVGNYRESDRPDAQDLYGLSKLLGEVTYSHAVTLRTSIIGHELQSANGLVGWFLSQEGQCNGYTRAIFSGLPTVVLAQIIRDFVIPNKELSGLYHVASEPISKYELIKLIASVYKKSIDVIPDERVVINRSLNAERFRSETGYAASSWLEMIKRMHAFG</sequence>
<evidence type="ECO:0000256" key="6">
    <source>
        <dbReference type="RuleBase" id="RU364082"/>
    </source>
</evidence>
<dbReference type="Pfam" id="PF04321">
    <property type="entry name" value="RmlD_sub_bind"/>
    <property type="match status" value="1"/>
</dbReference>
<dbReference type="Gene3D" id="3.40.50.720">
    <property type="entry name" value="NAD(P)-binding Rossmann-like Domain"/>
    <property type="match status" value="1"/>
</dbReference>
<comment type="pathway">
    <text evidence="1 6">Carbohydrate biosynthesis; dTDP-L-rhamnose biosynthesis.</text>
</comment>
<keyword evidence="9" id="KW-1185">Reference proteome</keyword>
<dbReference type="CDD" id="cd05254">
    <property type="entry name" value="dTDP_HR_like_SDR_e"/>
    <property type="match status" value="1"/>
</dbReference>
<dbReference type="SUPFAM" id="SSF51735">
    <property type="entry name" value="NAD(P)-binding Rossmann-fold domains"/>
    <property type="match status" value="1"/>
</dbReference>
<dbReference type="RefSeq" id="WP_259661439.1">
    <property type="nucleotide sequence ID" value="NZ_JAHXRI010000007.1"/>
</dbReference>
<evidence type="ECO:0000256" key="2">
    <source>
        <dbReference type="ARBA" id="ARBA00010944"/>
    </source>
</evidence>
<dbReference type="GO" id="GO:0019305">
    <property type="term" value="P:dTDP-rhamnose biosynthetic process"/>
    <property type="evidence" value="ECO:0007669"/>
    <property type="project" value="TreeGrafter"/>
</dbReference>
<reference evidence="8" key="1">
    <citation type="submission" date="2021-07" db="EMBL/GenBank/DDBJ databases">
        <title>New genus and species of the family Alcaligenaceae.</title>
        <authorList>
            <person name="Hahn M.W."/>
        </authorList>
    </citation>
    <scope>NUCLEOTIDE SEQUENCE</scope>
    <source>
        <strain evidence="8">LF4-65</strain>
    </source>
</reference>
<dbReference type="InterPro" id="IPR005913">
    <property type="entry name" value="dTDP_dehydrorham_reduct"/>
</dbReference>
<dbReference type="Proteomes" id="UP000739565">
    <property type="component" value="Unassembled WGS sequence"/>
</dbReference>
<keyword evidence="6" id="KW-0521">NADP</keyword>
<evidence type="ECO:0000313" key="9">
    <source>
        <dbReference type="Proteomes" id="UP000739565"/>
    </source>
</evidence>
<comment type="function">
    <text evidence="6">Catalyzes the reduction of dTDP-6-deoxy-L-lyxo-4-hexulose to yield dTDP-L-rhamnose.</text>
</comment>
<dbReference type="GO" id="GO:0008831">
    <property type="term" value="F:dTDP-4-dehydrorhamnose reductase activity"/>
    <property type="evidence" value="ECO:0007669"/>
    <property type="project" value="UniProtKB-EC"/>
</dbReference>
<gene>
    <name evidence="8" type="ORF">KZZ10_10310</name>
</gene>
<accession>A0A953NB14</accession>
<comment type="catalytic activity">
    <reaction evidence="5 6">
        <text>dTDP-beta-L-rhamnose + NADP(+) = dTDP-4-dehydro-beta-L-rhamnose + NADPH + H(+)</text>
        <dbReference type="Rhea" id="RHEA:21796"/>
        <dbReference type="ChEBI" id="CHEBI:15378"/>
        <dbReference type="ChEBI" id="CHEBI:57510"/>
        <dbReference type="ChEBI" id="CHEBI:57783"/>
        <dbReference type="ChEBI" id="CHEBI:58349"/>
        <dbReference type="ChEBI" id="CHEBI:62830"/>
        <dbReference type="EC" id="1.1.1.133"/>
    </reaction>
</comment>
<protein>
    <recommendedName>
        <fullName evidence="4 6">dTDP-4-dehydrorhamnose reductase</fullName>
        <ecNumber evidence="3 6">1.1.1.133</ecNumber>
    </recommendedName>
</protein>
<organism evidence="8 9">
    <name type="scientific">Zwartia hollandica</name>
    <dbReference type="NCBI Taxonomy" id="324606"/>
    <lineage>
        <taxon>Bacteria</taxon>
        <taxon>Pseudomonadati</taxon>
        <taxon>Pseudomonadota</taxon>
        <taxon>Betaproteobacteria</taxon>
        <taxon>Burkholderiales</taxon>
        <taxon>Alcaligenaceae</taxon>
        <taxon>Zwartia</taxon>
    </lineage>
</organism>
<keyword evidence="6" id="KW-0560">Oxidoreductase</keyword>
<dbReference type="AlphaFoldDB" id="A0A953NB14"/>
<name>A0A953NB14_9BURK</name>
<dbReference type="PANTHER" id="PTHR10491:SF4">
    <property type="entry name" value="METHIONINE ADENOSYLTRANSFERASE 2 SUBUNIT BETA"/>
    <property type="match status" value="1"/>
</dbReference>
<dbReference type="InterPro" id="IPR036291">
    <property type="entry name" value="NAD(P)-bd_dom_sf"/>
</dbReference>
<feature type="domain" description="RmlD-like substrate binding" evidence="7">
    <location>
        <begin position="1"/>
        <end position="241"/>
    </location>
</feature>
<evidence type="ECO:0000256" key="4">
    <source>
        <dbReference type="ARBA" id="ARBA00017099"/>
    </source>
</evidence>
<evidence type="ECO:0000313" key="8">
    <source>
        <dbReference type="EMBL" id="MBZ1351038.1"/>
    </source>
</evidence>
<dbReference type="PANTHER" id="PTHR10491">
    <property type="entry name" value="DTDP-4-DEHYDRORHAMNOSE REDUCTASE"/>
    <property type="match status" value="1"/>
</dbReference>
<dbReference type="EC" id="1.1.1.133" evidence="3 6"/>
<evidence type="ECO:0000256" key="5">
    <source>
        <dbReference type="ARBA" id="ARBA00048200"/>
    </source>
</evidence>